<accession>A0ABX1NPE2</accession>
<dbReference type="SUPFAM" id="SSF46689">
    <property type="entry name" value="Homeodomain-like"/>
    <property type="match status" value="1"/>
</dbReference>
<sequence>MVGTTLATNGNARVTRKGSPNYPVDFKRQLAALACEPGISVAKLALEHGLNANLLFKWRRHYRAGLFGSPQPEHVAAAPRGGIMAPKLLPVVTLSSTARQDAEGVKQSPALEIVVGGAVVRVIGEVSRKVLRTVLDCLAERA</sequence>
<comment type="caution">
    <text evidence="1">The sequence shown here is derived from an EMBL/GenBank/DDBJ whole genome shotgun (WGS) entry which is preliminary data.</text>
</comment>
<evidence type="ECO:0000313" key="1">
    <source>
        <dbReference type="EMBL" id="NMG01215.1"/>
    </source>
</evidence>
<dbReference type="InterPro" id="IPR009057">
    <property type="entry name" value="Homeodomain-like_sf"/>
</dbReference>
<dbReference type="Proteomes" id="UP000634522">
    <property type="component" value="Unassembled WGS sequence"/>
</dbReference>
<organism evidence="1 2">
    <name type="scientific">Aromatoleum toluolicum</name>
    <dbReference type="NCBI Taxonomy" id="90060"/>
    <lineage>
        <taxon>Bacteria</taxon>
        <taxon>Pseudomonadati</taxon>
        <taxon>Pseudomonadota</taxon>
        <taxon>Betaproteobacteria</taxon>
        <taxon>Rhodocyclales</taxon>
        <taxon>Rhodocyclaceae</taxon>
        <taxon>Aromatoleum</taxon>
    </lineage>
</organism>
<dbReference type="InterPro" id="IPR002514">
    <property type="entry name" value="Transposase_8"/>
</dbReference>
<proteinExistence type="predicted"/>
<keyword evidence="2" id="KW-1185">Reference proteome</keyword>
<protein>
    <submittedName>
        <fullName evidence="1">Transposase</fullName>
    </submittedName>
</protein>
<name>A0ABX1NPE2_9RHOO</name>
<dbReference type="EMBL" id="WTVS01000162">
    <property type="protein sequence ID" value="NMG01215.1"/>
    <property type="molecule type" value="Genomic_DNA"/>
</dbReference>
<evidence type="ECO:0000313" key="2">
    <source>
        <dbReference type="Proteomes" id="UP000634522"/>
    </source>
</evidence>
<dbReference type="Pfam" id="PF01527">
    <property type="entry name" value="HTH_Tnp_1"/>
    <property type="match status" value="1"/>
</dbReference>
<dbReference type="NCBIfam" id="NF047595">
    <property type="entry name" value="IS66_ISRel24_TnpA"/>
    <property type="match status" value="1"/>
</dbReference>
<gene>
    <name evidence="1" type="ORF">GPA27_28020</name>
</gene>
<reference evidence="1 2" key="1">
    <citation type="submission" date="2019-12" db="EMBL/GenBank/DDBJ databases">
        <title>Comparative genomics gives insights into the taxonomy of the Azoarcus-Aromatoleum group and reveals separate origins of nif in the plant-associated Azoarcus and non-plant-associated Aromatoleum sub-groups.</title>
        <authorList>
            <person name="Lafos M."/>
            <person name="Maluk M."/>
            <person name="Batista M."/>
            <person name="Junghare M."/>
            <person name="Carmona M."/>
            <person name="Faoro H."/>
            <person name="Cruz L.M."/>
            <person name="Battistoni F."/>
            <person name="De Souza E."/>
            <person name="Pedrosa F."/>
            <person name="Chen W.-M."/>
            <person name="Poole P.S."/>
            <person name="Dixon R.A."/>
            <person name="James E.K."/>
        </authorList>
    </citation>
    <scope>NUCLEOTIDE SEQUENCE [LARGE SCALE GENOMIC DNA]</scope>
    <source>
        <strain evidence="1 2">T</strain>
    </source>
</reference>